<dbReference type="EMBL" id="CP025611">
    <property type="protein sequence ID" value="AUN30242.1"/>
    <property type="molecule type" value="Genomic_DNA"/>
</dbReference>
<proteinExistence type="predicted"/>
<dbReference type="Proteomes" id="UP000234752">
    <property type="component" value="Chromosome eg_1"/>
</dbReference>
<dbReference type="AlphaFoldDB" id="A0A2K9NB61"/>
<dbReference type="Gene3D" id="1.20.5.340">
    <property type="match status" value="1"/>
</dbReference>
<evidence type="ECO:0000256" key="4">
    <source>
        <dbReference type="ARBA" id="ARBA00023054"/>
    </source>
</evidence>
<gene>
    <name evidence="6" type="ORF">C0V82_08345</name>
</gene>
<evidence type="ECO:0000256" key="1">
    <source>
        <dbReference type="ARBA" id="ARBA00004370"/>
    </source>
</evidence>
<protein>
    <submittedName>
        <fullName evidence="6">Uncharacterized protein</fullName>
    </submittedName>
</protein>
<keyword evidence="2" id="KW-0812">Transmembrane</keyword>
<evidence type="ECO:0000256" key="3">
    <source>
        <dbReference type="ARBA" id="ARBA00022989"/>
    </source>
</evidence>
<evidence type="ECO:0000256" key="2">
    <source>
        <dbReference type="ARBA" id="ARBA00022692"/>
    </source>
</evidence>
<evidence type="ECO:0000256" key="5">
    <source>
        <dbReference type="ARBA" id="ARBA00023136"/>
    </source>
</evidence>
<keyword evidence="3" id="KW-1133">Transmembrane helix</keyword>
<sequence>MQMVMDTHRVVKRLKEAGFTDTQAEVVTDIVRDAREIDRDDVVTKAFLRSELAELRSELAETKSELRADIQNFKADLFKWLLPVLIGQVAATAALVKLL</sequence>
<dbReference type="GO" id="GO:0016020">
    <property type="term" value="C:membrane"/>
    <property type="evidence" value="ECO:0007669"/>
    <property type="project" value="UniProtKB-SubCell"/>
</dbReference>
<dbReference type="OrthoDB" id="9134238at2"/>
<accession>A0A2K9NB61</accession>
<organism evidence="6 7">
    <name type="scientific">Niveispirillum cyanobacteriorum</name>
    <dbReference type="NCBI Taxonomy" id="1612173"/>
    <lineage>
        <taxon>Bacteria</taxon>
        <taxon>Pseudomonadati</taxon>
        <taxon>Pseudomonadota</taxon>
        <taxon>Alphaproteobacteria</taxon>
        <taxon>Rhodospirillales</taxon>
        <taxon>Azospirillaceae</taxon>
        <taxon>Niveispirillum</taxon>
    </lineage>
</organism>
<dbReference type="RefSeq" id="WP_102111941.1">
    <property type="nucleotide sequence ID" value="NZ_BMGN01000002.1"/>
</dbReference>
<evidence type="ECO:0000313" key="7">
    <source>
        <dbReference type="Proteomes" id="UP000234752"/>
    </source>
</evidence>
<evidence type="ECO:0000313" key="6">
    <source>
        <dbReference type="EMBL" id="AUN30242.1"/>
    </source>
</evidence>
<dbReference type="Pfam" id="PF07798">
    <property type="entry name" value="CCDC90-like"/>
    <property type="match status" value="1"/>
</dbReference>
<reference evidence="6 7" key="1">
    <citation type="submission" date="2017-12" db="EMBL/GenBank/DDBJ databases">
        <title>Genomes of bacteria within cyanobacterial aggregates.</title>
        <authorList>
            <person name="Cai H."/>
        </authorList>
    </citation>
    <scope>NUCLEOTIDE SEQUENCE [LARGE SCALE GENOMIC DNA]</scope>
    <source>
        <strain evidence="6 7">TH16</strain>
    </source>
</reference>
<dbReference type="KEGG" id="ncb:C0V82_08345"/>
<name>A0A2K9NB61_9PROT</name>
<keyword evidence="5" id="KW-0472">Membrane</keyword>
<keyword evidence="4" id="KW-0175">Coiled coil</keyword>
<comment type="subcellular location">
    <subcellularLocation>
        <location evidence="1">Membrane</location>
    </subcellularLocation>
</comment>
<keyword evidence="7" id="KW-1185">Reference proteome</keyword>
<dbReference type="InterPro" id="IPR024461">
    <property type="entry name" value="CCDC90-like"/>
</dbReference>